<evidence type="ECO:0000259" key="4">
    <source>
        <dbReference type="PROSITE" id="PS50911"/>
    </source>
</evidence>
<protein>
    <submittedName>
        <fullName evidence="6">LysM peptidoglycan-binding domain-containing protein</fullName>
    </submittedName>
</protein>
<dbReference type="Gene3D" id="3.90.1720.10">
    <property type="entry name" value="endopeptidase domain like (from Nostoc punctiforme)"/>
    <property type="match status" value="1"/>
</dbReference>
<evidence type="ECO:0000256" key="3">
    <source>
        <dbReference type="ARBA" id="ARBA00023316"/>
    </source>
</evidence>
<dbReference type="PANTHER" id="PTHR33734">
    <property type="entry name" value="LYSM DOMAIN-CONTAINING GPI-ANCHORED PROTEIN 2"/>
    <property type="match status" value="1"/>
</dbReference>
<dbReference type="Proteomes" id="UP000594455">
    <property type="component" value="Chromosome"/>
</dbReference>
<dbReference type="InterPro" id="IPR038765">
    <property type="entry name" value="Papain-like_cys_pep_sf"/>
</dbReference>
<dbReference type="InterPro" id="IPR018392">
    <property type="entry name" value="LysM"/>
</dbReference>
<feature type="domain" description="LysM" evidence="5">
    <location>
        <begin position="76"/>
        <end position="119"/>
    </location>
</feature>
<proteinExistence type="predicted"/>
<dbReference type="SMART" id="SM00257">
    <property type="entry name" value="LysM"/>
    <property type="match status" value="2"/>
</dbReference>
<feature type="domain" description="Peptidase C51" evidence="4">
    <location>
        <begin position="191"/>
        <end position="312"/>
    </location>
</feature>
<keyword evidence="7" id="KW-1185">Reference proteome</keyword>
<sequence length="312" mass="34463">MKKTITSSVFSLSLIGLIDHTASASQNHQVAEGETQLSTLAEKYASTTSDIIKLNGLAESTSHVAIGTTILLPDQDIVEVKTGDTLYKISEKYNVSLAEIYKLNPNVSEVLQVGQLIAITEKGSAHLSPYNLPYNRNLSTSAPSSPPTMTLSPINTTDSSEQYVNSYQTQYTKNDHVNTHPYQYEVSQSNEYQQPSYNKENNDLAGDNNYYDWGQCTYYAFDRRQQLGKSISSLWGNANNWASAAQNQGFKVNNKPEVGAVFQTTAGPLGHVGVVEKTNKDGSIVVSEMNWQGFGQKSYRTIKNTAAYQYIH</sequence>
<organism evidence="6 7">
    <name type="scientific">Staphylococcus lloydii</name>
    <dbReference type="NCBI Taxonomy" id="2781774"/>
    <lineage>
        <taxon>Bacteria</taxon>
        <taxon>Bacillati</taxon>
        <taxon>Bacillota</taxon>
        <taxon>Bacilli</taxon>
        <taxon>Bacillales</taxon>
        <taxon>Staphylococcaceae</taxon>
        <taxon>Staphylococcus</taxon>
    </lineage>
</organism>
<keyword evidence="2" id="KW-0378">Hydrolase</keyword>
<dbReference type="KEGG" id="sllo:ISP08_10000"/>
<accession>A0A7T1F9H8</accession>
<keyword evidence="1" id="KW-0732">Signal</keyword>
<evidence type="ECO:0000256" key="2">
    <source>
        <dbReference type="ARBA" id="ARBA00022801"/>
    </source>
</evidence>
<dbReference type="InterPro" id="IPR036779">
    <property type="entry name" value="LysM_dom_sf"/>
</dbReference>
<dbReference type="Pfam" id="PF01476">
    <property type="entry name" value="LysM"/>
    <property type="match status" value="2"/>
</dbReference>
<evidence type="ECO:0000313" key="6">
    <source>
        <dbReference type="EMBL" id="QPM74665.1"/>
    </source>
</evidence>
<dbReference type="SUPFAM" id="SSF54106">
    <property type="entry name" value="LysM domain"/>
    <property type="match status" value="1"/>
</dbReference>
<dbReference type="PANTHER" id="PTHR33734:SF22">
    <property type="entry name" value="MEMBRANE-BOUND LYTIC MUREIN TRANSGLYCOSYLASE D"/>
    <property type="match status" value="1"/>
</dbReference>
<keyword evidence="3" id="KW-0961">Cell wall biogenesis/degradation</keyword>
<dbReference type="PROSITE" id="PS51782">
    <property type="entry name" value="LYSM"/>
    <property type="match status" value="2"/>
</dbReference>
<dbReference type="Gene3D" id="3.10.350.10">
    <property type="entry name" value="LysM domain"/>
    <property type="match status" value="2"/>
</dbReference>
<dbReference type="Pfam" id="PF05257">
    <property type="entry name" value="CHAP"/>
    <property type="match status" value="1"/>
</dbReference>
<dbReference type="GO" id="GO:0071555">
    <property type="term" value="P:cell wall organization"/>
    <property type="evidence" value="ECO:0007669"/>
    <property type="project" value="UniProtKB-KW"/>
</dbReference>
<dbReference type="EMBL" id="CP064056">
    <property type="protein sequence ID" value="QPM74665.1"/>
    <property type="molecule type" value="Genomic_DNA"/>
</dbReference>
<dbReference type="SUPFAM" id="SSF54001">
    <property type="entry name" value="Cysteine proteinases"/>
    <property type="match status" value="1"/>
</dbReference>
<feature type="domain" description="LysM" evidence="5">
    <location>
        <begin position="26"/>
        <end position="72"/>
    </location>
</feature>
<evidence type="ECO:0000313" key="7">
    <source>
        <dbReference type="Proteomes" id="UP000594455"/>
    </source>
</evidence>
<dbReference type="GO" id="GO:0016787">
    <property type="term" value="F:hydrolase activity"/>
    <property type="evidence" value="ECO:0007669"/>
    <property type="project" value="UniProtKB-KW"/>
</dbReference>
<dbReference type="RefSeq" id="WP_195718535.1">
    <property type="nucleotide sequence ID" value="NZ_CP064056.1"/>
</dbReference>
<dbReference type="GO" id="GO:0008932">
    <property type="term" value="F:lytic endotransglycosylase activity"/>
    <property type="evidence" value="ECO:0007669"/>
    <property type="project" value="TreeGrafter"/>
</dbReference>
<evidence type="ECO:0000256" key="1">
    <source>
        <dbReference type="ARBA" id="ARBA00022729"/>
    </source>
</evidence>
<gene>
    <name evidence="6" type="ORF">ISP08_10000</name>
</gene>
<evidence type="ECO:0000259" key="5">
    <source>
        <dbReference type="PROSITE" id="PS51782"/>
    </source>
</evidence>
<dbReference type="PROSITE" id="PS50911">
    <property type="entry name" value="CHAP"/>
    <property type="match status" value="1"/>
</dbReference>
<dbReference type="CDD" id="cd00118">
    <property type="entry name" value="LysM"/>
    <property type="match status" value="1"/>
</dbReference>
<name>A0A7T1F9H8_9STAP</name>
<dbReference type="AlphaFoldDB" id="A0A7T1F9H8"/>
<dbReference type="InterPro" id="IPR007921">
    <property type="entry name" value="CHAP_dom"/>
</dbReference>
<reference evidence="6 7" key="1">
    <citation type="submission" date="2020-10" db="EMBL/GenBank/DDBJ databases">
        <title>Closed genome sequences of Staphylococcus lloydii sp. nov. and Staphylococcus durrellii sp. nov. Isolated from Captive Fruit Bats (Pteropus livingstonii).</title>
        <authorList>
            <person name="Fountain K."/>
        </authorList>
    </citation>
    <scope>NUCLEOTIDE SEQUENCE [LARGE SCALE GENOMIC DNA]</scope>
    <source>
        <strain evidence="6 7">23_2_7_LY</strain>
    </source>
</reference>